<keyword evidence="3 7" id="KW-0812">Transmembrane</keyword>
<dbReference type="GO" id="GO:0016020">
    <property type="term" value="C:membrane"/>
    <property type="evidence" value="ECO:0007669"/>
    <property type="project" value="UniProtKB-SubCell"/>
</dbReference>
<comment type="subcellular location">
    <subcellularLocation>
        <location evidence="1">Membrane</location>
        <topology evidence="1">Multi-pass membrane protein</topology>
    </subcellularLocation>
</comment>
<evidence type="ECO:0000256" key="2">
    <source>
        <dbReference type="ARBA" id="ARBA00005982"/>
    </source>
</evidence>
<feature type="compositionally biased region" description="Basic and acidic residues" evidence="6">
    <location>
        <begin position="1"/>
        <end position="18"/>
    </location>
</feature>
<dbReference type="Gene3D" id="1.20.1250.20">
    <property type="entry name" value="MFS general substrate transporter like domains"/>
    <property type="match status" value="1"/>
</dbReference>
<dbReference type="OrthoDB" id="8904098at2759"/>
<feature type="transmembrane region" description="Helical" evidence="7">
    <location>
        <begin position="436"/>
        <end position="457"/>
    </location>
</feature>
<feature type="transmembrane region" description="Helical" evidence="7">
    <location>
        <begin position="160"/>
        <end position="186"/>
    </location>
</feature>
<feature type="transmembrane region" description="Helical" evidence="7">
    <location>
        <begin position="207"/>
        <end position="227"/>
    </location>
</feature>
<evidence type="ECO:0000256" key="7">
    <source>
        <dbReference type="SAM" id="Phobius"/>
    </source>
</evidence>
<comment type="similarity">
    <text evidence="2">Belongs to the major facilitator superfamily. Proton-dependent oligopeptide transporter (POT/PTR) (TC 2.A.17) family.</text>
</comment>
<feature type="transmembrane region" description="Helical" evidence="7">
    <location>
        <begin position="117"/>
        <end position="140"/>
    </location>
</feature>
<evidence type="ECO:0000313" key="9">
    <source>
        <dbReference type="Proteomes" id="UP000236161"/>
    </source>
</evidence>
<dbReference type="Pfam" id="PF00854">
    <property type="entry name" value="PTR2"/>
    <property type="match status" value="1"/>
</dbReference>
<evidence type="ECO:0000256" key="5">
    <source>
        <dbReference type="ARBA" id="ARBA00023136"/>
    </source>
</evidence>
<name>A0A2H9ZYI8_9ASPA</name>
<feature type="transmembrane region" description="Helical" evidence="7">
    <location>
        <begin position="477"/>
        <end position="503"/>
    </location>
</feature>
<dbReference type="GO" id="GO:0022857">
    <property type="term" value="F:transmembrane transporter activity"/>
    <property type="evidence" value="ECO:0007669"/>
    <property type="project" value="InterPro"/>
</dbReference>
<dbReference type="InterPro" id="IPR000109">
    <property type="entry name" value="POT_fam"/>
</dbReference>
<feature type="region of interest" description="Disordered" evidence="6">
    <location>
        <begin position="1"/>
        <end position="26"/>
    </location>
</feature>
<accession>A0A2H9ZYI8</accession>
<protein>
    <submittedName>
        <fullName evidence="8">Putative peptide/nitrate transporter</fullName>
    </submittedName>
</protein>
<evidence type="ECO:0000256" key="4">
    <source>
        <dbReference type="ARBA" id="ARBA00022989"/>
    </source>
</evidence>
<dbReference type="CDD" id="cd17416">
    <property type="entry name" value="MFS_NPF1_2"/>
    <property type="match status" value="1"/>
</dbReference>
<feature type="transmembrane region" description="Helical" evidence="7">
    <location>
        <begin position="560"/>
        <end position="583"/>
    </location>
</feature>
<feature type="transmembrane region" description="Helical" evidence="7">
    <location>
        <begin position="233"/>
        <end position="253"/>
    </location>
</feature>
<dbReference type="PANTHER" id="PTHR11654">
    <property type="entry name" value="OLIGOPEPTIDE TRANSPORTER-RELATED"/>
    <property type="match status" value="1"/>
</dbReference>
<dbReference type="InterPro" id="IPR036259">
    <property type="entry name" value="MFS_trans_sf"/>
</dbReference>
<dbReference type="SUPFAM" id="SSF103473">
    <property type="entry name" value="MFS general substrate transporter"/>
    <property type="match status" value="1"/>
</dbReference>
<dbReference type="Proteomes" id="UP000236161">
    <property type="component" value="Unassembled WGS sequence"/>
</dbReference>
<dbReference type="AlphaFoldDB" id="A0A2H9ZYI8"/>
<evidence type="ECO:0000313" key="8">
    <source>
        <dbReference type="EMBL" id="PKA48359.1"/>
    </source>
</evidence>
<evidence type="ECO:0000256" key="1">
    <source>
        <dbReference type="ARBA" id="ARBA00004141"/>
    </source>
</evidence>
<proteinExistence type="inferred from homology"/>
<reference evidence="8 9" key="1">
    <citation type="journal article" date="2017" name="Nature">
        <title>The Apostasia genome and the evolution of orchids.</title>
        <authorList>
            <person name="Zhang G.Q."/>
            <person name="Liu K.W."/>
            <person name="Li Z."/>
            <person name="Lohaus R."/>
            <person name="Hsiao Y.Y."/>
            <person name="Niu S.C."/>
            <person name="Wang J.Y."/>
            <person name="Lin Y.C."/>
            <person name="Xu Q."/>
            <person name="Chen L.J."/>
            <person name="Yoshida K."/>
            <person name="Fujiwara S."/>
            <person name="Wang Z.W."/>
            <person name="Zhang Y.Q."/>
            <person name="Mitsuda N."/>
            <person name="Wang M."/>
            <person name="Liu G.H."/>
            <person name="Pecoraro L."/>
            <person name="Huang H.X."/>
            <person name="Xiao X.J."/>
            <person name="Lin M."/>
            <person name="Wu X.Y."/>
            <person name="Wu W.L."/>
            <person name="Chen Y.Y."/>
            <person name="Chang S.B."/>
            <person name="Sakamoto S."/>
            <person name="Ohme-Takagi M."/>
            <person name="Yagi M."/>
            <person name="Zeng S.J."/>
            <person name="Shen C.Y."/>
            <person name="Yeh C.M."/>
            <person name="Luo Y.B."/>
            <person name="Tsai W.C."/>
            <person name="Van de Peer Y."/>
            <person name="Liu Z.J."/>
        </authorList>
    </citation>
    <scope>NUCLEOTIDE SEQUENCE [LARGE SCALE GENOMIC DNA]</scope>
    <source>
        <strain evidence="9">cv. Shenzhen</strain>
        <tissue evidence="8">Stem</tissue>
    </source>
</reference>
<keyword evidence="5 7" id="KW-0472">Membrane</keyword>
<feature type="transmembrane region" description="Helical" evidence="7">
    <location>
        <begin position="354"/>
        <end position="376"/>
    </location>
</feature>
<dbReference type="EMBL" id="KZ452538">
    <property type="protein sequence ID" value="PKA48359.1"/>
    <property type="molecule type" value="Genomic_DNA"/>
</dbReference>
<keyword evidence="9" id="KW-1185">Reference proteome</keyword>
<evidence type="ECO:0000256" key="6">
    <source>
        <dbReference type="SAM" id="MobiDB-lite"/>
    </source>
</evidence>
<keyword evidence="4 7" id="KW-1133">Transmembrane helix</keyword>
<feature type="transmembrane region" description="Helical" evidence="7">
    <location>
        <begin position="515"/>
        <end position="540"/>
    </location>
</feature>
<feature type="transmembrane region" description="Helical" evidence="7">
    <location>
        <begin position="396"/>
        <end position="415"/>
    </location>
</feature>
<sequence length="631" mass="70201">MTDDKPEMVAQKREKEEGLAADPNGVKDVEVAGEDKPALNDQIPYHRGWKAMPYVIGNETFERLGTLGTSSNLVVYLTTVFRMSSVTAATILLIFNGTTNLSPILGAFISDSYLGRYAVLGFASVASLTGMLLLTLTAAIPNLHPRCRSGTETCGGPSPPQLAVLFLSFFFLVIGAGGIRPCNLAFGADQFDHRTKSGRKGINSFFNWYYFNFTIAMMISATVIIYIQSDVNWGLGLGIPTILMFFSCTVFFLGSKIYVKVKPEGSPFSNVARVLMAAWRKRNLELSDEQQLTSFFNPPLPGGTVRAKLSHTDQFRCLDKASIIARSNEVKPNGMASNQWRLCSLQHVEEVKCIVRIIPIWLAGMVYGIALTQEWTYVIFQALQSDRHLFGTSFEIPAGSFVTFNMLALTIWIPIYDRIIVPCLQRITGVEGGFTLLQRMGIGIVLSIIAMIVAAILEEKRRSVALQHANSVSSMSSLWLIPQLMLLGVSEAFCMIGQVEFFYKQFPENMRSVAGAFMFCGMAISSYLSSFMVMIVHGVTGGEGRKSWLDDDLNKGRLDLFYYSCAAVSFLNFVYFIICARWYRYKNLNEGLNEISMEESSSLSFDEEEGSDITSHEHAPIIYNCSEVREK</sequence>
<evidence type="ECO:0000256" key="3">
    <source>
        <dbReference type="ARBA" id="ARBA00022692"/>
    </source>
</evidence>
<organism evidence="8 9">
    <name type="scientific">Apostasia shenzhenica</name>
    <dbReference type="NCBI Taxonomy" id="1088818"/>
    <lineage>
        <taxon>Eukaryota</taxon>
        <taxon>Viridiplantae</taxon>
        <taxon>Streptophyta</taxon>
        <taxon>Embryophyta</taxon>
        <taxon>Tracheophyta</taxon>
        <taxon>Spermatophyta</taxon>
        <taxon>Magnoliopsida</taxon>
        <taxon>Liliopsida</taxon>
        <taxon>Asparagales</taxon>
        <taxon>Orchidaceae</taxon>
        <taxon>Apostasioideae</taxon>
        <taxon>Apostasia</taxon>
    </lineage>
</organism>
<gene>
    <name evidence="8" type="ORF">AXF42_Ash020451</name>
</gene>